<comment type="caution">
    <text evidence="1">The sequence shown here is derived from an EMBL/GenBank/DDBJ whole genome shotgun (WGS) entry which is preliminary data.</text>
</comment>
<keyword evidence="2" id="KW-1185">Reference proteome</keyword>
<sequence length="177" mass="19423">MQSAIRLHCDHARGAATLFINSTHVTLGSRPYYNKPEGSTLLIGSVDFIGFSTLSFLLCHHQRHHLRQTRQEAGVGGSLIDSPAPFPGSLIGGEDPKPLQEADWKALHCREDQKFLGAARDQQQSSSGMGTARPERRRAATALLELQYGVIWQRGAPDTVMGNCLCLIRKQSYAPSI</sequence>
<dbReference type="EMBL" id="JANPWB010000013">
    <property type="protein sequence ID" value="KAJ1106723.1"/>
    <property type="molecule type" value="Genomic_DNA"/>
</dbReference>
<accession>A0AAV7N0L3</accession>
<organism evidence="1 2">
    <name type="scientific">Pleurodeles waltl</name>
    <name type="common">Iberian ribbed newt</name>
    <dbReference type="NCBI Taxonomy" id="8319"/>
    <lineage>
        <taxon>Eukaryota</taxon>
        <taxon>Metazoa</taxon>
        <taxon>Chordata</taxon>
        <taxon>Craniata</taxon>
        <taxon>Vertebrata</taxon>
        <taxon>Euteleostomi</taxon>
        <taxon>Amphibia</taxon>
        <taxon>Batrachia</taxon>
        <taxon>Caudata</taxon>
        <taxon>Salamandroidea</taxon>
        <taxon>Salamandridae</taxon>
        <taxon>Pleurodelinae</taxon>
        <taxon>Pleurodeles</taxon>
    </lineage>
</organism>
<dbReference type="AlphaFoldDB" id="A0AAV7N0L3"/>
<gene>
    <name evidence="1" type="ORF">NDU88_004123</name>
</gene>
<dbReference type="Proteomes" id="UP001066276">
    <property type="component" value="Chromosome 9"/>
</dbReference>
<reference evidence="1" key="1">
    <citation type="journal article" date="2022" name="bioRxiv">
        <title>Sequencing and chromosome-scale assembly of the giantPleurodeles waltlgenome.</title>
        <authorList>
            <person name="Brown T."/>
            <person name="Elewa A."/>
            <person name="Iarovenko S."/>
            <person name="Subramanian E."/>
            <person name="Araus A.J."/>
            <person name="Petzold A."/>
            <person name="Susuki M."/>
            <person name="Suzuki K.-i.T."/>
            <person name="Hayashi T."/>
            <person name="Toyoda A."/>
            <person name="Oliveira C."/>
            <person name="Osipova E."/>
            <person name="Leigh N.D."/>
            <person name="Simon A."/>
            <person name="Yun M.H."/>
        </authorList>
    </citation>
    <scope>NUCLEOTIDE SEQUENCE</scope>
    <source>
        <strain evidence="1">20211129_DDA</strain>
        <tissue evidence="1">Liver</tissue>
    </source>
</reference>
<name>A0AAV7N0L3_PLEWA</name>
<evidence type="ECO:0000313" key="1">
    <source>
        <dbReference type="EMBL" id="KAJ1106723.1"/>
    </source>
</evidence>
<proteinExistence type="predicted"/>
<protein>
    <submittedName>
        <fullName evidence="1">Uncharacterized protein</fullName>
    </submittedName>
</protein>
<evidence type="ECO:0000313" key="2">
    <source>
        <dbReference type="Proteomes" id="UP001066276"/>
    </source>
</evidence>